<sequence length="220" mass="24576">MEKKRSITTQLKQLEKFAVEKGAYRAKVFDARLVVVDERVRMKCQIPLCPHYGRSLTCPPNVPTVEEFKKALDRYTKALLIQTVSPIMANMNDCSREEAKEFFEKHGKASSKEGQQQEVVEDFGNMRSAANKLHKLTNEVELQAMSLGFHYALGLIGGECMLCSECVGVCSSQACRRPYEARPSMEGVGIDVVQTCIKGGLPFEIPPTKEIVRTSLVLVD</sequence>
<gene>
    <name evidence="1" type="ORF">K8I29_12085</name>
</gene>
<name>A0A953M270_9BACT</name>
<protein>
    <submittedName>
        <fullName evidence="1">DUF2284 domain-containing protein</fullName>
    </submittedName>
</protein>
<reference evidence="1" key="2">
    <citation type="submission" date="2021-08" db="EMBL/GenBank/DDBJ databases">
        <authorList>
            <person name="Dalcin Martins P."/>
        </authorList>
    </citation>
    <scope>NUCLEOTIDE SEQUENCE</scope>
    <source>
        <strain evidence="1">MAG_39</strain>
    </source>
</reference>
<dbReference type="InterPro" id="IPR019271">
    <property type="entry name" value="DUF2284_metal-binding"/>
</dbReference>
<evidence type="ECO:0000313" key="2">
    <source>
        <dbReference type="Proteomes" id="UP000705867"/>
    </source>
</evidence>
<accession>A0A953M270</accession>
<organism evidence="1 2">
    <name type="scientific">Candidatus Nitrobium versatile</name>
    <dbReference type="NCBI Taxonomy" id="2884831"/>
    <lineage>
        <taxon>Bacteria</taxon>
        <taxon>Pseudomonadati</taxon>
        <taxon>Nitrospirota</taxon>
        <taxon>Nitrospiria</taxon>
        <taxon>Nitrospirales</taxon>
        <taxon>Nitrospiraceae</taxon>
        <taxon>Candidatus Nitrobium</taxon>
    </lineage>
</organism>
<reference evidence="1" key="1">
    <citation type="journal article" date="2021" name="bioRxiv">
        <title>Unraveling nitrogen, sulfur and carbon metabolic pathways and microbial community transcriptional responses to substrate deprivation and toxicity stresses in a bioreactor mimicking anoxic brackish coastal sediment conditions.</title>
        <authorList>
            <person name="Martins P.D."/>
            <person name="Echeveste M.J."/>
            <person name="Arshad A."/>
            <person name="Kurth J."/>
            <person name="Ouboter H."/>
            <person name="Jetten M.S.M."/>
            <person name="Welte C.U."/>
        </authorList>
    </citation>
    <scope>NUCLEOTIDE SEQUENCE</scope>
    <source>
        <strain evidence="1">MAG_39</strain>
    </source>
</reference>
<dbReference type="Proteomes" id="UP000705867">
    <property type="component" value="Unassembled WGS sequence"/>
</dbReference>
<dbReference type="AlphaFoldDB" id="A0A953M270"/>
<dbReference type="Pfam" id="PF10050">
    <property type="entry name" value="DUF2284"/>
    <property type="match status" value="1"/>
</dbReference>
<dbReference type="EMBL" id="JAIOIV010000097">
    <property type="protein sequence ID" value="MBZ0156933.1"/>
    <property type="molecule type" value="Genomic_DNA"/>
</dbReference>
<evidence type="ECO:0000313" key="1">
    <source>
        <dbReference type="EMBL" id="MBZ0156933.1"/>
    </source>
</evidence>
<proteinExistence type="predicted"/>
<comment type="caution">
    <text evidence="1">The sequence shown here is derived from an EMBL/GenBank/DDBJ whole genome shotgun (WGS) entry which is preliminary data.</text>
</comment>